<feature type="transmembrane region" description="Helical" evidence="1">
    <location>
        <begin position="225"/>
        <end position="245"/>
    </location>
</feature>
<keyword evidence="4" id="KW-1185">Reference proteome</keyword>
<gene>
    <name evidence="3" type="ORF">APUU_31780S</name>
</gene>
<evidence type="ECO:0000256" key="2">
    <source>
        <dbReference type="SAM" id="SignalP"/>
    </source>
</evidence>
<evidence type="ECO:0000313" key="3">
    <source>
        <dbReference type="EMBL" id="BCS23556.1"/>
    </source>
</evidence>
<keyword evidence="1" id="KW-0472">Membrane</keyword>
<proteinExistence type="predicted"/>
<organism evidence="3 4">
    <name type="scientific">Aspergillus puulaauensis</name>
    <dbReference type="NCBI Taxonomy" id="1220207"/>
    <lineage>
        <taxon>Eukaryota</taxon>
        <taxon>Fungi</taxon>
        <taxon>Dikarya</taxon>
        <taxon>Ascomycota</taxon>
        <taxon>Pezizomycotina</taxon>
        <taxon>Eurotiomycetes</taxon>
        <taxon>Eurotiomycetidae</taxon>
        <taxon>Eurotiales</taxon>
        <taxon>Aspergillaceae</taxon>
        <taxon>Aspergillus</taxon>
    </lineage>
</organism>
<sequence>MHNSLFGSSLGLALPILYGCLAEAVLANPIPSPTSQSSAIPSCTPFRGSASSRRPDVASLILKVITYAPIALYAENLRVSSALVQSICSKICTHSPVTGCVKDIATLWNIRQQDIFEYPTFSQSGKQVVSLRHGNTFALVNAAVLDNAALIERGLSLDRPKPATEAALSVFRPTTVNITFLTPTSKPQHINHISNVKRFWLSYTITLLEGLTLLLAAAFLAYEGLFLGAVILVCPFASTALLVSLQHFSRPIFANKASIEKDNRIKASGGAAVDVHIVAANWNASELDVLIGYSSQLHALTNIPMRTNNPRLMLWMARILTVVLVTQASLLAASAAGTRDTGSGSGSDQTNAEAWGTLCWLVCYLLMLIPLRIFKSHLEDSLLDTQPFVARRLSSLVFSGRKDALCFIAGLPVSLRETVGRWDWVDAFMPPNARRREWEAVTDRVHARIKVAAVTTSEADGTMLSDNTPPNNKVSEWEEKLYLSVQAALEGPFKDALGDFMRQTGLTPAP</sequence>
<evidence type="ECO:0000256" key="1">
    <source>
        <dbReference type="SAM" id="Phobius"/>
    </source>
</evidence>
<dbReference type="GeneID" id="64973560"/>
<feature type="transmembrane region" description="Helical" evidence="1">
    <location>
        <begin position="312"/>
        <end position="334"/>
    </location>
</feature>
<accession>A0A7R7XL85</accession>
<reference evidence="3" key="1">
    <citation type="submission" date="2021-01" db="EMBL/GenBank/DDBJ databases">
        <authorList>
            <consortium name="Aspergillus puulaauensis MK2 genome sequencing consortium"/>
            <person name="Kazuki M."/>
            <person name="Futagami T."/>
        </authorList>
    </citation>
    <scope>NUCLEOTIDE SEQUENCE</scope>
    <source>
        <strain evidence="3">MK2</strain>
    </source>
</reference>
<reference evidence="3" key="2">
    <citation type="submission" date="2021-02" db="EMBL/GenBank/DDBJ databases">
        <title>Aspergillus puulaauensis MK2 genome sequence.</title>
        <authorList>
            <person name="Futagami T."/>
            <person name="Mori K."/>
            <person name="Kadooka C."/>
            <person name="Tanaka T."/>
        </authorList>
    </citation>
    <scope>NUCLEOTIDE SEQUENCE</scope>
    <source>
        <strain evidence="3">MK2</strain>
    </source>
</reference>
<feature type="transmembrane region" description="Helical" evidence="1">
    <location>
        <begin position="354"/>
        <end position="374"/>
    </location>
</feature>
<dbReference type="Proteomes" id="UP000654913">
    <property type="component" value="Chromosome 3"/>
</dbReference>
<keyword evidence="1" id="KW-0812">Transmembrane</keyword>
<keyword evidence="2" id="KW-0732">Signal</keyword>
<dbReference type="OrthoDB" id="3553625at2759"/>
<protein>
    <submittedName>
        <fullName evidence="3">Uncharacterized protein</fullName>
    </submittedName>
</protein>
<evidence type="ECO:0000313" key="4">
    <source>
        <dbReference type="Proteomes" id="UP000654913"/>
    </source>
</evidence>
<feature type="signal peptide" evidence="2">
    <location>
        <begin position="1"/>
        <end position="27"/>
    </location>
</feature>
<dbReference type="AlphaFoldDB" id="A0A7R7XL85"/>
<feature type="chain" id="PRO_5030549652" evidence="2">
    <location>
        <begin position="28"/>
        <end position="510"/>
    </location>
</feature>
<dbReference type="RefSeq" id="XP_041555750.1">
    <property type="nucleotide sequence ID" value="XM_041703023.1"/>
</dbReference>
<feature type="transmembrane region" description="Helical" evidence="1">
    <location>
        <begin position="199"/>
        <end position="219"/>
    </location>
</feature>
<dbReference type="EMBL" id="AP024445">
    <property type="protein sequence ID" value="BCS23556.1"/>
    <property type="molecule type" value="Genomic_DNA"/>
</dbReference>
<keyword evidence="1" id="KW-1133">Transmembrane helix</keyword>
<name>A0A7R7XL85_9EURO</name>
<dbReference type="KEGG" id="apuu:APUU_31780S"/>